<evidence type="ECO:0000259" key="3">
    <source>
        <dbReference type="PROSITE" id="PS50219"/>
    </source>
</evidence>
<dbReference type="InterPro" id="IPR001180">
    <property type="entry name" value="CNH_dom"/>
</dbReference>
<evidence type="ECO:0000256" key="1">
    <source>
        <dbReference type="ARBA" id="ARBA00022658"/>
    </source>
</evidence>
<protein>
    <submittedName>
        <fullName evidence="4">RHO1 GDP-GTP exchange protein 2</fullName>
    </submittedName>
</protein>
<dbReference type="AlphaFoldDB" id="A0A9P6G1X1"/>
<dbReference type="PROSITE" id="PS50219">
    <property type="entry name" value="CNH"/>
    <property type="match status" value="1"/>
</dbReference>
<dbReference type="GO" id="GO:0005085">
    <property type="term" value="F:guanyl-nucleotide exchange factor activity"/>
    <property type="evidence" value="ECO:0007669"/>
    <property type="project" value="UniProtKB-KW"/>
</dbReference>
<dbReference type="InterPro" id="IPR052233">
    <property type="entry name" value="Rho-type_GEFs"/>
</dbReference>
<dbReference type="PANTHER" id="PTHR46572">
    <property type="entry name" value="RHO1 GDP-GTP EXCHANGE PROTEIN 1-RELATED"/>
    <property type="match status" value="1"/>
</dbReference>
<feature type="compositionally biased region" description="Polar residues" evidence="2">
    <location>
        <begin position="363"/>
        <end position="372"/>
    </location>
</feature>
<evidence type="ECO:0000313" key="5">
    <source>
        <dbReference type="Proteomes" id="UP000780801"/>
    </source>
</evidence>
<accession>A0A9P6G1X1</accession>
<name>A0A9P6G1X1_9FUNG</name>
<evidence type="ECO:0000313" key="4">
    <source>
        <dbReference type="EMBL" id="KAF9584856.1"/>
    </source>
</evidence>
<keyword evidence="5" id="KW-1185">Reference proteome</keyword>
<dbReference type="PANTHER" id="PTHR46572:SF1">
    <property type="entry name" value="RHO1 GUANINE NUCLEOTIDE EXCHANGE FACTOR TUS1"/>
    <property type="match status" value="1"/>
</dbReference>
<dbReference type="SMART" id="SM00036">
    <property type="entry name" value="CNH"/>
    <property type="match status" value="1"/>
</dbReference>
<feature type="compositionally biased region" description="Low complexity" evidence="2">
    <location>
        <begin position="344"/>
        <end position="362"/>
    </location>
</feature>
<evidence type="ECO:0000256" key="2">
    <source>
        <dbReference type="SAM" id="MobiDB-lite"/>
    </source>
</evidence>
<comment type="caution">
    <text evidence="4">The sequence shown here is derived from an EMBL/GenBank/DDBJ whole genome shotgun (WGS) entry which is preliminary data.</text>
</comment>
<feature type="domain" description="CNH" evidence="3">
    <location>
        <begin position="1"/>
        <end position="235"/>
    </location>
</feature>
<gene>
    <name evidence="4" type="primary">ROM2_3</name>
    <name evidence="4" type="ORF">BGW38_004924</name>
</gene>
<dbReference type="EMBL" id="JAABOA010000313">
    <property type="protein sequence ID" value="KAF9584856.1"/>
    <property type="molecule type" value="Genomic_DNA"/>
</dbReference>
<feature type="non-terminal residue" evidence="4">
    <location>
        <position position="479"/>
    </location>
</feature>
<dbReference type="Proteomes" id="UP000780801">
    <property type="component" value="Unassembled WGS sequence"/>
</dbReference>
<dbReference type="Pfam" id="PF00780">
    <property type="entry name" value="CNH"/>
    <property type="match status" value="1"/>
</dbReference>
<sequence>KVLKVFNLSCLDPNSDKSLQIGHQLGKSVQYFTAGVCSGKTLVITMKKKNAGESHFSAYEPVENAGQHRGTFSLSFGKSNKSDWFKLYREFYVGSDSSQLLMLAKMVCVVCPKGFEILMLDHLGSTQVFPSRKEPDFAFLDARPGSEPISMFKLNSGEFLMCYSDFAFKMTKKGELAKKELIEWEGKPQSFALAYPYILAFEDDFVEVRHVETGALEQLILGDNIRRLHSNQDANGNAVIQLFMSDPVNPEVRHVVKLIPSPPPAKAAFDTLDRHPDNPYGPSGNQNQYQIQMQAKRASAHLMSAPLAPVLSTGISSPAVLTSHTQFTNGHEHYQQSATFTQNQVYQTQHQHQQYQYNHSSNTNLSHGVVQQSPSAGPRPSPRAYPQSVYSGQEQPPPQSPHPYSASFQPYPTVHDQGFIAHPNGSNLSLNQTQSQQQQQQQQQQHHHHHQQQQQYQQQQQQQQHEGQFSAPWGTGAFP</sequence>
<feature type="region of interest" description="Disordered" evidence="2">
    <location>
        <begin position="344"/>
        <end position="479"/>
    </location>
</feature>
<keyword evidence="1" id="KW-0344">Guanine-nucleotide releasing factor</keyword>
<feature type="compositionally biased region" description="Low complexity" evidence="2">
    <location>
        <begin position="452"/>
        <end position="465"/>
    </location>
</feature>
<feature type="region of interest" description="Disordered" evidence="2">
    <location>
        <begin position="266"/>
        <end position="286"/>
    </location>
</feature>
<proteinExistence type="predicted"/>
<organism evidence="4 5">
    <name type="scientific">Lunasporangiospora selenospora</name>
    <dbReference type="NCBI Taxonomy" id="979761"/>
    <lineage>
        <taxon>Eukaryota</taxon>
        <taxon>Fungi</taxon>
        <taxon>Fungi incertae sedis</taxon>
        <taxon>Mucoromycota</taxon>
        <taxon>Mortierellomycotina</taxon>
        <taxon>Mortierellomycetes</taxon>
        <taxon>Mortierellales</taxon>
        <taxon>Mortierellaceae</taxon>
        <taxon>Lunasporangiospora</taxon>
    </lineage>
</organism>
<dbReference type="OrthoDB" id="2447807at2759"/>
<feature type="compositionally biased region" description="Low complexity" evidence="2">
    <location>
        <begin position="432"/>
        <end position="444"/>
    </location>
</feature>
<reference evidence="4" key="1">
    <citation type="journal article" date="2020" name="Fungal Divers.">
        <title>Resolving the Mortierellaceae phylogeny through synthesis of multi-gene phylogenetics and phylogenomics.</title>
        <authorList>
            <person name="Vandepol N."/>
            <person name="Liber J."/>
            <person name="Desiro A."/>
            <person name="Na H."/>
            <person name="Kennedy M."/>
            <person name="Barry K."/>
            <person name="Grigoriev I.V."/>
            <person name="Miller A.N."/>
            <person name="O'Donnell K."/>
            <person name="Stajich J.E."/>
            <person name="Bonito G."/>
        </authorList>
    </citation>
    <scope>NUCLEOTIDE SEQUENCE</scope>
    <source>
        <strain evidence="4">KOD1015</strain>
    </source>
</reference>